<dbReference type="EMBL" id="KZ825955">
    <property type="protein sequence ID" value="PYH91137.1"/>
    <property type="molecule type" value="Genomic_DNA"/>
</dbReference>
<feature type="domain" description="NADPH-dependent FMN reductase-like" evidence="1">
    <location>
        <begin position="5"/>
        <end position="149"/>
    </location>
</feature>
<evidence type="ECO:0000259" key="1">
    <source>
        <dbReference type="Pfam" id="PF03358"/>
    </source>
</evidence>
<dbReference type="GO" id="GO:0010181">
    <property type="term" value="F:FMN binding"/>
    <property type="evidence" value="ECO:0007669"/>
    <property type="project" value="TreeGrafter"/>
</dbReference>
<dbReference type="PANTHER" id="PTHR30543:SF21">
    <property type="entry name" value="NAD(P)H-DEPENDENT FMN REDUCTASE LOT6"/>
    <property type="match status" value="1"/>
</dbReference>
<dbReference type="SUPFAM" id="SSF52218">
    <property type="entry name" value="Flavoproteins"/>
    <property type="match status" value="1"/>
</dbReference>
<protein>
    <recommendedName>
        <fullName evidence="1">NADPH-dependent FMN reductase-like domain-containing protein</fullName>
    </recommendedName>
</protein>
<sequence length="199" mass="22119">MAPLIGLITCSQRTPRAGPQVSSFIHKTILQSYPTADISTVDLAEWNLPMYNEPGIPAYITSSDQYVHEHTKAWSREIARYDAFIFVTPQYNWGYPASIKNAIDYLFFEWKEKPALIVSYGGHGGGKAAAQLRQVMEGIRMKPLERMVALTFPGVENATKAVKGEDLGLDSEEGFWAGEREGIREAFGELVSATEGKNE</sequence>
<reference evidence="2 3" key="1">
    <citation type="submission" date="2018-02" db="EMBL/GenBank/DDBJ databases">
        <title>The genomes of Aspergillus section Nigri reveals drivers in fungal speciation.</title>
        <authorList>
            <consortium name="DOE Joint Genome Institute"/>
            <person name="Vesth T.C."/>
            <person name="Nybo J."/>
            <person name="Theobald S."/>
            <person name="Brandl J."/>
            <person name="Frisvad J.C."/>
            <person name="Nielsen K.F."/>
            <person name="Lyhne E.K."/>
            <person name="Kogle M.E."/>
            <person name="Kuo A."/>
            <person name="Riley R."/>
            <person name="Clum A."/>
            <person name="Nolan M."/>
            <person name="Lipzen A."/>
            <person name="Salamov A."/>
            <person name="Henrissat B."/>
            <person name="Wiebenga A."/>
            <person name="De vries R.P."/>
            <person name="Grigoriev I.V."/>
            <person name="Mortensen U.H."/>
            <person name="Andersen M.R."/>
            <person name="Baker S.E."/>
        </authorList>
    </citation>
    <scope>NUCLEOTIDE SEQUENCE [LARGE SCALE GENOMIC DNA]</scope>
    <source>
        <strain evidence="2 3">CBS 707.79</strain>
    </source>
</reference>
<dbReference type="Gene3D" id="3.40.50.360">
    <property type="match status" value="1"/>
</dbReference>
<dbReference type="InterPro" id="IPR005025">
    <property type="entry name" value="FMN_Rdtase-like_dom"/>
</dbReference>
<proteinExistence type="predicted"/>
<organism evidence="2 3">
    <name type="scientific">Aspergillus ellipticus CBS 707.79</name>
    <dbReference type="NCBI Taxonomy" id="1448320"/>
    <lineage>
        <taxon>Eukaryota</taxon>
        <taxon>Fungi</taxon>
        <taxon>Dikarya</taxon>
        <taxon>Ascomycota</taxon>
        <taxon>Pezizomycotina</taxon>
        <taxon>Eurotiomycetes</taxon>
        <taxon>Eurotiomycetidae</taxon>
        <taxon>Eurotiales</taxon>
        <taxon>Aspergillaceae</taxon>
        <taxon>Aspergillus</taxon>
        <taxon>Aspergillus subgen. Circumdati</taxon>
    </lineage>
</organism>
<dbReference type="VEuPathDB" id="FungiDB:BO71DRAFT_401649"/>
<evidence type="ECO:0000313" key="3">
    <source>
        <dbReference type="Proteomes" id="UP000247810"/>
    </source>
</evidence>
<evidence type="ECO:0000313" key="2">
    <source>
        <dbReference type="EMBL" id="PYH91137.1"/>
    </source>
</evidence>
<dbReference type="STRING" id="1448320.A0A319D9J4"/>
<dbReference type="InterPro" id="IPR029039">
    <property type="entry name" value="Flavoprotein-like_sf"/>
</dbReference>
<accession>A0A319D9J4</accession>
<gene>
    <name evidence="2" type="ORF">BO71DRAFT_401649</name>
</gene>
<dbReference type="GO" id="GO:0005829">
    <property type="term" value="C:cytosol"/>
    <property type="evidence" value="ECO:0007669"/>
    <property type="project" value="TreeGrafter"/>
</dbReference>
<dbReference type="AlphaFoldDB" id="A0A319D9J4"/>
<dbReference type="InterPro" id="IPR050712">
    <property type="entry name" value="NAD(P)H-dep_reductase"/>
</dbReference>
<dbReference type="PANTHER" id="PTHR30543">
    <property type="entry name" value="CHROMATE REDUCTASE"/>
    <property type="match status" value="1"/>
</dbReference>
<dbReference type="Proteomes" id="UP000247810">
    <property type="component" value="Unassembled WGS sequence"/>
</dbReference>
<dbReference type="GO" id="GO:0016491">
    <property type="term" value="F:oxidoreductase activity"/>
    <property type="evidence" value="ECO:0007669"/>
    <property type="project" value="InterPro"/>
</dbReference>
<dbReference type="Pfam" id="PF03358">
    <property type="entry name" value="FMN_red"/>
    <property type="match status" value="1"/>
</dbReference>
<dbReference type="OrthoDB" id="68575at2759"/>
<keyword evidence="3" id="KW-1185">Reference proteome</keyword>
<name>A0A319D9J4_9EURO</name>